<protein>
    <recommendedName>
        <fullName evidence="4">HTH deoR-type domain-containing protein</fullName>
    </recommendedName>
</protein>
<gene>
    <name evidence="5" type="ORF">COU08_01825</name>
</gene>
<dbReference type="GO" id="GO:0003700">
    <property type="term" value="F:DNA-binding transcription factor activity"/>
    <property type="evidence" value="ECO:0007669"/>
    <property type="project" value="InterPro"/>
</dbReference>
<proteinExistence type="predicted"/>
<dbReference type="Gene3D" id="1.10.10.10">
    <property type="entry name" value="Winged helix-like DNA-binding domain superfamily/Winged helix DNA-binding domain"/>
    <property type="match status" value="1"/>
</dbReference>
<keyword evidence="1" id="KW-0805">Transcription regulation</keyword>
<keyword evidence="2" id="KW-0804">Transcription</keyword>
<dbReference type="InterPro" id="IPR001034">
    <property type="entry name" value="DeoR_HTH"/>
</dbReference>
<evidence type="ECO:0000313" key="6">
    <source>
        <dbReference type="Proteomes" id="UP000228635"/>
    </source>
</evidence>
<organism evidence="5 6">
    <name type="scientific">Candidatus Harrisonbacteria bacterium CG10_big_fil_rev_8_21_14_0_10_42_17</name>
    <dbReference type="NCBI Taxonomy" id="1974584"/>
    <lineage>
        <taxon>Bacteria</taxon>
        <taxon>Candidatus Harrisoniibacteriota</taxon>
    </lineage>
</organism>
<accession>A0A2M6WIB5</accession>
<dbReference type="SUPFAM" id="SSF46785">
    <property type="entry name" value="Winged helix' DNA-binding domain"/>
    <property type="match status" value="1"/>
</dbReference>
<dbReference type="InterPro" id="IPR036390">
    <property type="entry name" value="WH_DNA-bd_sf"/>
</dbReference>
<evidence type="ECO:0000259" key="4">
    <source>
        <dbReference type="Pfam" id="PF08220"/>
    </source>
</evidence>
<comment type="caution">
    <text evidence="5">The sequence shown here is derived from an EMBL/GenBank/DDBJ whole genome shotgun (WGS) entry which is preliminary data.</text>
</comment>
<dbReference type="Proteomes" id="UP000228635">
    <property type="component" value="Unassembled WGS sequence"/>
</dbReference>
<evidence type="ECO:0000256" key="2">
    <source>
        <dbReference type="ARBA" id="ARBA00023163"/>
    </source>
</evidence>
<evidence type="ECO:0000256" key="1">
    <source>
        <dbReference type="ARBA" id="ARBA00023015"/>
    </source>
</evidence>
<dbReference type="AlphaFoldDB" id="A0A2M6WIB5"/>
<reference evidence="6" key="1">
    <citation type="submission" date="2017-09" db="EMBL/GenBank/DDBJ databases">
        <title>Depth-based differentiation of microbial function through sediment-hosted aquifers and enrichment of novel symbionts in the deep terrestrial subsurface.</title>
        <authorList>
            <person name="Probst A.J."/>
            <person name="Ladd B."/>
            <person name="Jarett J.K."/>
            <person name="Geller-Mcgrath D.E."/>
            <person name="Sieber C.M.K."/>
            <person name="Emerson J.B."/>
            <person name="Anantharaman K."/>
            <person name="Thomas B.C."/>
            <person name="Malmstrom R."/>
            <person name="Stieglmeier M."/>
            <person name="Klingl A."/>
            <person name="Woyke T."/>
            <person name="Ryan C.M."/>
            <person name="Banfield J.F."/>
        </authorList>
    </citation>
    <scope>NUCLEOTIDE SEQUENCE [LARGE SCALE GENOMIC DNA]</scope>
</reference>
<dbReference type="InterPro" id="IPR036388">
    <property type="entry name" value="WH-like_DNA-bd_sf"/>
</dbReference>
<sequence length="218" mass="25006">MPIRKQAQQLSLALIKISVSARRIEFRKRLERVAFDLLELSACRDFEGVSSIVTVSKELITFGKIIYEIEPMNAEFLLGECETINKMARDLVGADIEMETPERTLEEIFNKRTENRDEGGIDMEREKKNEYSKKREEKKIIRQSGNGIENPAMRQSAILEEIGRKSGNSAQVREIMSSFPNISERTLRYDLQKLCKEGVVRRIGNGPSTLYEAVQEMV</sequence>
<dbReference type="Pfam" id="PF08220">
    <property type="entry name" value="HTH_DeoR"/>
    <property type="match status" value="1"/>
</dbReference>
<name>A0A2M6WIB5_9BACT</name>
<evidence type="ECO:0000313" key="5">
    <source>
        <dbReference type="EMBL" id="PIT92537.1"/>
    </source>
</evidence>
<feature type="region of interest" description="Disordered" evidence="3">
    <location>
        <begin position="112"/>
        <end position="138"/>
    </location>
</feature>
<feature type="domain" description="HTH deoR-type" evidence="4">
    <location>
        <begin position="154"/>
        <end position="206"/>
    </location>
</feature>
<dbReference type="EMBL" id="PFBA01000015">
    <property type="protein sequence ID" value="PIT92537.1"/>
    <property type="molecule type" value="Genomic_DNA"/>
</dbReference>
<evidence type="ECO:0000256" key="3">
    <source>
        <dbReference type="SAM" id="MobiDB-lite"/>
    </source>
</evidence>